<dbReference type="Proteomes" id="UP000261540">
    <property type="component" value="Unplaced"/>
</dbReference>
<dbReference type="InterPro" id="IPR032675">
    <property type="entry name" value="LRR_dom_sf"/>
</dbReference>
<evidence type="ECO:0000256" key="4">
    <source>
        <dbReference type="ARBA" id="ARBA00023180"/>
    </source>
</evidence>
<dbReference type="RefSeq" id="XP_023686877.1">
    <property type="nucleotide sequence ID" value="XM_023831109.2"/>
</dbReference>
<dbReference type="Pfam" id="PF13855">
    <property type="entry name" value="LRR_8"/>
    <property type="match status" value="4"/>
</dbReference>
<dbReference type="FunFam" id="3.80.10.10:FF:001164">
    <property type="entry name" value="GH01279p"/>
    <property type="match status" value="1"/>
</dbReference>
<dbReference type="SMART" id="SM00013">
    <property type="entry name" value="LRRNT"/>
    <property type="match status" value="1"/>
</dbReference>
<dbReference type="Pfam" id="PF01462">
    <property type="entry name" value="LRRNT"/>
    <property type="match status" value="1"/>
</dbReference>
<organism evidence="8 9">
    <name type="scientific">Paramormyrops kingsleyae</name>
    <dbReference type="NCBI Taxonomy" id="1676925"/>
    <lineage>
        <taxon>Eukaryota</taxon>
        <taxon>Metazoa</taxon>
        <taxon>Chordata</taxon>
        <taxon>Craniata</taxon>
        <taxon>Vertebrata</taxon>
        <taxon>Euteleostomi</taxon>
        <taxon>Actinopterygii</taxon>
        <taxon>Neopterygii</taxon>
        <taxon>Teleostei</taxon>
        <taxon>Osteoglossocephala</taxon>
        <taxon>Osteoglossomorpha</taxon>
        <taxon>Osteoglossiformes</taxon>
        <taxon>Mormyridae</taxon>
        <taxon>Paramormyrops</taxon>
    </lineage>
</organism>
<reference evidence="8" key="2">
    <citation type="submission" date="2025-09" db="UniProtKB">
        <authorList>
            <consortium name="Ensembl"/>
        </authorList>
    </citation>
    <scope>IDENTIFICATION</scope>
</reference>
<dbReference type="SUPFAM" id="SSF52058">
    <property type="entry name" value="L domain-like"/>
    <property type="match status" value="1"/>
</dbReference>
<keyword evidence="3" id="KW-0677">Repeat</keyword>
<feature type="domain" description="LRRNT" evidence="7">
    <location>
        <begin position="318"/>
        <end position="350"/>
    </location>
</feature>
<proteinExistence type="predicted"/>
<evidence type="ECO:0000313" key="8">
    <source>
        <dbReference type="Ensembl" id="ENSPKIP00000020197.1"/>
    </source>
</evidence>
<dbReference type="KEGG" id="pki:111853796"/>
<dbReference type="PANTHER" id="PTHR45712">
    <property type="entry name" value="AGAP008170-PA"/>
    <property type="match status" value="1"/>
</dbReference>
<keyword evidence="4" id="KW-0325">Glycoprotein</keyword>
<dbReference type="PRINTS" id="PR00019">
    <property type="entry name" value="LEURICHRPT"/>
</dbReference>
<feature type="region of interest" description="Disordered" evidence="5">
    <location>
        <begin position="257"/>
        <end position="303"/>
    </location>
</feature>
<dbReference type="RefSeq" id="XP_072565337.1">
    <property type="nucleotide sequence ID" value="XM_072709236.1"/>
</dbReference>
<reference evidence="8" key="1">
    <citation type="submission" date="2025-08" db="UniProtKB">
        <authorList>
            <consortium name="Ensembl"/>
        </authorList>
    </citation>
    <scope>IDENTIFICATION</scope>
</reference>
<dbReference type="GeneID" id="111853796"/>
<dbReference type="Gene3D" id="3.80.10.10">
    <property type="entry name" value="Ribonuclease Inhibitor"/>
    <property type="match status" value="3"/>
</dbReference>
<dbReference type="AlphaFoldDB" id="A0A3B3RNQ4"/>
<dbReference type="GO" id="GO:0005615">
    <property type="term" value="C:extracellular space"/>
    <property type="evidence" value="ECO:0007669"/>
    <property type="project" value="TreeGrafter"/>
</dbReference>
<feature type="compositionally biased region" description="Basic and acidic residues" evidence="5">
    <location>
        <begin position="269"/>
        <end position="292"/>
    </location>
</feature>
<dbReference type="PANTHER" id="PTHR45712:SF18">
    <property type="entry name" value="PODOCAN-LIKE PROTEIN 1"/>
    <property type="match status" value="1"/>
</dbReference>
<evidence type="ECO:0000256" key="3">
    <source>
        <dbReference type="ARBA" id="ARBA00022737"/>
    </source>
</evidence>
<name>A0A3B3RNQ4_9TELE</name>
<keyword evidence="2 6" id="KW-0732">Signal</keyword>
<dbReference type="GeneTree" id="ENSGT00940000167455"/>
<evidence type="ECO:0000256" key="2">
    <source>
        <dbReference type="ARBA" id="ARBA00022729"/>
    </source>
</evidence>
<evidence type="ECO:0000256" key="1">
    <source>
        <dbReference type="ARBA" id="ARBA00022614"/>
    </source>
</evidence>
<evidence type="ECO:0000313" key="9">
    <source>
        <dbReference type="Proteomes" id="UP000261540"/>
    </source>
</evidence>
<dbReference type="InterPro" id="IPR050333">
    <property type="entry name" value="SLRP"/>
</dbReference>
<dbReference type="InterPro" id="IPR003591">
    <property type="entry name" value="Leu-rich_rpt_typical-subtyp"/>
</dbReference>
<dbReference type="PROSITE" id="PS51450">
    <property type="entry name" value="LRR"/>
    <property type="match status" value="2"/>
</dbReference>
<dbReference type="InterPro" id="IPR000372">
    <property type="entry name" value="LRRNT"/>
</dbReference>
<sequence>MEAFVLMLWTLAVPLQGYVLQPSLSVSVMAQNQQNPWFSFRAVKESRPVTGNRDTFAEEETEQGEWFVGESLGYKATSVDSDVMEDHLEDAGPGIGEEASRVGTGMEVSKQHEGGIQSLDGEALESQQFVLGDMDLLPVVTKAVTETVDNTHSFYVGNQTASQNGDTAHSLLVGKQTVNQTVGTTHIPLVYQNVSQAVTVKGDESGPVSLVRTQSTASKLTWTRTVTDRPLSGEQKGPVTMAMNKKVHPLVTVPIKFTSKPLDQGSRPPKKESMTTKESDRKEGKQKKVEKKEKKKPAKKDDKKQKKKVYFPYFKDDYCPAECACYGRVVQCSDKGVETVPYGIPFNVRYMLLMNNRIESVPLDLLKEYLALEFLVLSNNRLTDGSVEGAFEGMALLKRLFLDRNRLASVPSDLPASLEELRLDANAVSVMSEAAWSRCPGLQILSLANNSLGVGSVPPGVFAPLANLRILSLNHNHLPTVPLRLPSRLRELYLHGNRIEQVAGGVFSAGSALLSLDLSSNRLVDKSLQKDSFQHALSLESLNLEGNLLSQVPRHLPQALRTLNLEGNAITSISKGAVFRLPNLENLGLSRNRIVQVAPRAFGSLANLHQLDLSHNRLQQVPRNIPPTLHSVSLSHNRIRSVPRDAFCSRGKTAAPSMLVRVQLEHNPINMGELDSRAFWCLRGFQVVHFY</sequence>
<evidence type="ECO:0000256" key="5">
    <source>
        <dbReference type="SAM" id="MobiDB-lite"/>
    </source>
</evidence>
<feature type="signal peptide" evidence="6">
    <location>
        <begin position="1"/>
        <end position="17"/>
    </location>
</feature>
<evidence type="ECO:0000259" key="7">
    <source>
        <dbReference type="SMART" id="SM00013"/>
    </source>
</evidence>
<evidence type="ECO:0000256" key="6">
    <source>
        <dbReference type="SAM" id="SignalP"/>
    </source>
</evidence>
<dbReference type="OrthoDB" id="676979at2759"/>
<dbReference type="STRING" id="1676925.ENSPKIP00000020197"/>
<accession>A0A3B3RNQ4</accession>
<keyword evidence="9" id="KW-1185">Reference proteome</keyword>
<keyword evidence="1" id="KW-0433">Leucine-rich repeat</keyword>
<protein>
    <submittedName>
        <fullName evidence="8">Wu:fc23c09</fullName>
    </submittedName>
</protein>
<dbReference type="InterPro" id="IPR001611">
    <property type="entry name" value="Leu-rich_rpt"/>
</dbReference>
<dbReference type="SMART" id="SM00369">
    <property type="entry name" value="LRR_TYP"/>
    <property type="match status" value="11"/>
</dbReference>
<feature type="chain" id="PRO_5017221499" evidence="6">
    <location>
        <begin position="18"/>
        <end position="691"/>
    </location>
</feature>
<dbReference type="Ensembl" id="ENSPKIT00000000811.1">
    <property type="protein sequence ID" value="ENSPKIP00000020197.1"/>
    <property type="gene ID" value="ENSPKIG00000005069.1"/>
</dbReference>